<accession>A0A699YXB4</accession>
<dbReference type="AlphaFoldDB" id="A0A699YXB4"/>
<gene>
    <name evidence="1" type="ORF">HaLaN_06988</name>
</gene>
<dbReference type="Proteomes" id="UP000485058">
    <property type="component" value="Unassembled WGS sequence"/>
</dbReference>
<evidence type="ECO:0000313" key="1">
    <source>
        <dbReference type="EMBL" id="GFH11484.1"/>
    </source>
</evidence>
<comment type="caution">
    <text evidence="1">The sequence shown here is derived from an EMBL/GenBank/DDBJ whole genome shotgun (WGS) entry which is preliminary data.</text>
</comment>
<organism evidence="1 2">
    <name type="scientific">Haematococcus lacustris</name>
    <name type="common">Green alga</name>
    <name type="synonym">Haematococcus pluvialis</name>
    <dbReference type="NCBI Taxonomy" id="44745"/>
    <lineage>
        <taxon>Eukaryota</taxon>
        <taxon>Viridiplantae</taxon>
        <taxon>Chlorophyta</taxon>
        <taxon>core chlorophytes</taxon>
        <taxon>Chlorophyceae</taxon>
        <taxon>CS clade</taxon>
        <taxon>Chlamydomonadales</taxon>
        <taxon>Haematococcaceae</taxon>
        <taxon>Haematococcus</taxon>
    </lineage>
</organism>
<dbReference type="EMBL" id="BLLF01000408">
    <property type="protein sequence ID" value="GFH11484.1"/>
    <property type="molecule type" value="Genomic_DNA"/>
</dbReference>
<sequence length="73" mass="7898">MQFKMEATVDALVQCTQGSLPEVALTPGFLNASFPLLSKASDLLNREVAQRFGLAVPWTMMPTSTPGMVADLR</sequence>
<feature type="non-terminal residue" evidence="1">
    <location>
        <position position="1"/>
    </location>
</feature>
<proteinExistence type="predicted"/>
<reference evidence="1 2" key="1">
    <citation type="submission" date="2020-02" db="EMBL/GenBank/DDBJ databases">
        <title>Draft genome sequence of Haematococcus lacustris strain NIES-144.</title>
        <authorList>
            <person name="Morimoto D."/>
            <person name="Nakagawa S."/>
            <person name="Yoshida T."/>
            <person name="Sawayama S."/>
        </authorList>
    </citation>
    <scope>NUCLEOTIDE SEQUENCE [LARGE SCALE GENOMIC DNA]</scope>
    <source>
        <strain evidence="1 2">NIES-144</strain>
    </source>
</reference>
<keyword evidence="2" id="KW-1185">Reference proteome</keyword>
<protein>
    <submittedName>
        <fullName evidence="1">Uncharacterized protein</fullName>
    </submittedName>
</protein>
<name>A0A699YXB4_HAELA</name>
<evidence type="ECO:0000313" key="2">
    <source>
        <dbReference type="Proteomes" id="UP000485058"/>
    </source>
</evidence>